<evidence type="ECO:0000313" key="6">
    <source>
        <dbReference type="Proteomes" id="UP000184499"/>
    </source>
</evidence>
<keyword evidence="6" id="KW-1185">Reference proteome</keyword>
<dbReference type="PROSITE" id="PS50088">
    <property type="entry name" value="ANK_REPEAT"/>
    <property type="match status" value="1"/>
</dbReference>
<evidence type="ECO:0000313" key="5">
    <source>
        <dbReference type="EMBL" id="OJJ68014.1"/>
    </source>
</evidence>
<dbReference type="PANTHER" id="PTHR24198:SF165">
    <property type="entry name" value="ANKYRIN REPEAT-CONTAINING PROTEIN-RELATED"/>
    <property type="match status" value="1"/>
</dbReference>
<sequence>MPCTPSPFRSPAPNPSPALEAVAEKLRVSGSRRVLTPEGIAALSTSTKHIIDNLYTNVRKNCWTDAICDNPASLRSGRMDPTGKWHLRNHHVVSSIDNLSHAIQLGDISDVDYHLSRSTIPLNACDREGNSLLHLALISGHLGIANLLLEKGASPYHNFNPELPELDQLFQSPDRVAPQLAPIRVEILRLLLRSGAPILHFPTLNILFDSPANAPEFLNLLLDHHPEILHERSKSGHTILHSAAAFGTPETCELLLARAPHLRTTYTDWEVTPLHMAILEKNELTACFLISADMTLQTRLGYDRTELFLAACMGLRRVVHLLLSSSACYAYPPQKWVADAKAAIRVALYMGNTEVVDMIRRNLGLSWRSCLSRFLSRPGPTSSVRGTAQSRRSRSRRATSVTGRAQYQQPVVEAGNAAASQSGDVNVNVNVNVLGPAAVIPGVDIPLEGIEDGRYAFSLDGQVDLFLNSIDGKGWSTLGVMDTVMESIEEL</sequence>
<dbReference type="STRING" id="767769.A0A1L9U8M1"/>
<protein>
    <submittedName>
        <fullName evidence="5">Uncharacterized protein</fullName>
    </submittedName>
</protein>
<keyword evidence="1" id="KW-0677">Repeat</keyword>
<dbReference type="OrthoDB" id="20872at2759"/>
<dbReference type="PANTHER" id="PTHR24198">
    <property type="entry name" value="ANKYRIN REPEAT AND PROTEIN KINASE DOMAIN-CONTAINING PROTEIN"/>
    <property type="match status" value="1"/>
</dbReference>
<proteinExistence type="predicted"/>
<dbReference type="SMART" id="SM00248">
    <property type="entry name" value="ANK"/>
    <property type="match status" value="4"/>
</dbReference>
<accession>A0A1L9U8M1</accession>
<dbReference type="InterPro" id="IPR002110">
    <property type="entry name" value="Ankyrin_rpt"/>
</dbReference>
<evidence type="ECO:0000256" key="1">
    <source>
        <dbReference type="ARBA" id="ARBA00022737"/>
    </source>
</evidence>
<evidence type="ECO:0000256" key="4">
    <source>
        <dbReference type="SAM" id="MobiDB-lite"/>
    </source>
</evidence>
<gene>
    <name evidence="5" type="ORF">ASPBRDRAFT_134805</name>
</gene>
<dbReference type="Pfam" id="PF12796">
    <property type="entry name" value="Ank_2"/>
    <property type="match status" value="1"/>
</dbReference>
<dbReference type="Proteomes" id="UP000184499">
    <property type="component" value="Unassembled WGS sequence"/>
</dbReference>
<evidence type="ECO:0000256" key="2">
    <source>
        <dbReference type="ARBA" id="ARBA00023043"/>
    </source>
</evidence>
<dbReference type="Gene3D" id="1.25.40.20">
    <property type="entry name" value="Ankyrin repeat-containing domain"/>
    <property type="match status" value="2"/>
</dbReference>
<dbReference type="Pfam" id="PF00023">
    <property type="entry name" value="Ank"/>
    <property type="match status" value="1"/>
</dbReference>
<dbReference type="PROSITE" id="PS50297">
    <property type="entry name" value="ANK_REP_REGION"/>
    <property type="match status" value="1"/>
</dbReference>
<organism evidence="5 6">
    <name type="scientific">Aspergillus brasiliensis (strain CBS 101740 / IMI 381727 / IBT 21946)</name>
    <dbReference type="NCBI Taxonomy" id="767769"/>
    <lineage>
        <taxon>Eukaryota</taxon>
        <taxon>Fungi</taxon>
        <taxon>Dikarya</taxon>
        <taxon>Ascomycota</taxon>
        <taxon>Pezizomycotina</taxon>
        <taxon>Eurotiomycetes</taxon>
        <taxon>Eurotiomycetidae</taxon>
        <taxon>Eurotiales</taxon>
        <taxon>Aspergillaceae</taxon>
        <taxon>Aspergillus</taxon>
        <taxon>Aspergillus subgen. Circumdati</taxon>
    </lineage>
</organism>
<dbReference type="VEuPathDB" id="FungiDB:ASPBRDRAFT_134805"/>
<dbReference type="InterPro" id="IPR036770">
    <property type="entry name" value="Ankyrin_rpt-contain_sf"/>
</dbReference>
<dbReference type="OMA" id="LYMGNTE"/>
<dbReference type="EMBL" id="KV878692">
    <property type="protein sequence ID" value="OJJ68014.1"/>
    <property type="molecule type" value="Genomic_DNA"/>
</dbReference>
<keyword evidence="2 3" id="KW-0040">ANK repeat</keyword>
<dbReference type="RefSeq" id="XP_067475263.1">
    <property type="nucleotide sequence ID" value="XM_067618644.1"/>
</dbReference>
<feature type="region of interest" description="Disordered" evidence="4">
    <location>
        <begin position="376"/>
        <end position="404"/>
    </location>
</feature>
<dbReference type="GeneID" id="93571132"/>
<dbReference type="SUPFAM" id="SSF48403">
    <property type="entry name" value="Ankyrin repeat"/>
    <property type="match status" value="1"/>
</dbReference>
<reference evidence="6" key="1">
    <citation type="journal article" date="2017" name="Genome Biol.">
        <title>Comparative genomics reveals high biological diversity and specific adaptations in the industrially and medically important fungal genus Aspergillus.</title>
        <authorList>
            <person name="de Vries R.P."/>
            <person name="Riley R."/>
            <person name="Wiebenga A."/>
            <person name="Aguilar-Osorio G."/>
            <person name="Amillis S."/>
            <person name="Uchima C.A."/>
            <person name="Anderluh G."/>
            <person name="Asadollahi M."/>
            <person name="Askin M."/>
            <person name="Barry K."/>
            <person name="Battaglia E."/>
            <person name="Bayram O."/>
            <person name="Benocci T."/>
            <person name="Braus-Stromeyer S.A."/>
            <person name="Caldana C."/>
            <person name="Canovas D."/>
            <person name="Cerqueira G.C."/>
            <person name="Chen F."/>
            <person name="Chen W."/>
            <person name="Choi C."/>
            <person name="Clum A."/>
            <person name="Dos Santos R.A."/>
            <person name="Damasio A.R."/>
            <person name="Diallinas G."/>
            <person name="Emri T."/>
            <person name="Fekete E."/>
            <person name="Flipphi M."/>
            <person name="Freyberg S."/>
            <person name="Gallo A."/>
            <person name="Gournas C."/>
            <person name="Habgood R."/>
            <person name="Hainaut M."/>
            <person name="Harispe M.L."/>
            <person name="Henrissat B."/>
            <person name="Hilden K.S."/>
            <person name="Hope R."/>
            <person name="Hossain A."/>
            <person name="Karabika E."/>
            <person name="Karaffa L."/>
            <person name="Karanyi Z."/>
            <person name="Krasevec N."/>
            <person name="Kuo A."/>
            <person name="Kusch H."/>
            <person name="LaButti K."/>
            <person name="Lagendijk E.L."/>
            <person name="Lapidus A."/>
            <person name="Levasseur A."/>
            <person name="Lindquist E."/>
            <person name="Lipzen A."/>
            <person name="Logrieco A.F."/>
            <person name="MacCabe A."/>
            <person name="Maekelae M.R."/>
            <person name="Malavazi I."/>
            <person name="Melin P."/>
            <person name="Meyer V."/>
            <person name="Mielnichuk N."/>
            <person name="Miskei M."/>
            <person name="Molnar A.P."/>
            <person name="Mule G."/>
            <person name="Ngan C.Y."/>
            <person name="Orejas M."/>
            <person name="Orosz E."/>
            <person name="Ouedraogo J.P."/>
            <person name="Overkamp K.M."/>
            <person name="Park H.-S."/>
            <person name="Perrone G."/>
            <person name="Piumi F."/>
            <person name="Punt P.J."/>
            <person name="Ram A.F."/>
            <person name="Ramon A."/>
            <person name="Rauscher S."/>
            <person name="Record E."/>
            <person name="Riano-Pachon D.M."/>
            <person name="Robert V."/>
            <person name="Roehrig J."/>
            <person name="Ruller R."/>
            <person name="Salamov A."/>
            <person name="Salih N.S."/>
            <person name="Samson R.A."/>
            <person name="Sandor E."/>
            <person name="Sanguinetti M."/>
            <person name="Schuetze T."/>
            <person name="Sepcic K."/>
            <person name="Shelest E."/>
            <person name="Sherlock G."/>
            <person name="Sophianopoulou V."/>
            <person name="Squina F.M."/>
            <person name="Sun H."/>
            <person name="Susca A."/>
            <person name="Todd R.B."/>
            <person name="Tsang A."/>
            <person name="Unkles S.E."/>
            <person name="van de Wiele N."/>
            <person name="van Rossen-Uffink D."/>
            <person name="Oliveira J.V."/>
            <person name="Vesth T.C."/>
            <person name="Visser J."/>
            <person name="Yu J.-H."/>
            <person name="Zhou M."/>
            <person name="Andersen M.R."/>
            <person name="Archer D.B."/>
            <person name="Baker S.E."/>
            <person name="Benoit I."/>
            <person name="Brakhage A.A."/>
            <person name="Braus G.H."/>
            <person name="Fischer R."/>
            <person name="Frisvad J.C."/>
            <person name="Goldman G.H."/>
            <person name="Houbraken J."/>
            <person name="Oakley B."/>
            <person name="Pocsi I."/>
            <person name="Scazzocchio C."/>
            <person name="Seiboth B."/>
            <person name="vanKuyk P.A."/>
            <person name="Wortman J."/>
            <person name="Dyer P.S."/>
            <person name="Grigoriev I.V."/>
        </authorList>
    </citation>
    <scope>NUCLEOTIDE SEQUENCE [LARGE SCALE GENOMIC DNA]</scope>
    <source>
        <strain evidence="6">CBS 101740 / IMI 381727 / IBT 21946</strain>
    </source>
</reference>
<name>A0A1L9U8M1_ASPBC</name>
<evidence type="ECO:0000256" key="3">
    <source>
        <dbReference type="PROSITE-ProRule" id="PRU00023"/>
    </source>
</evidence>
<feature type="repeat" description="ANK" evidence="3">
    <location>
        <begin position="128"/>
        <end position="154"/>
    </location>
</feature>
<dbReference type="AlphaFoldDB" id="A0A1L9U8M1"/>